<proteinExistence type="inferred from homology"/>
<dbReference type="GO" id="GO:0008236">
    <property type="term" value="F:serine-type peptidase activity"/>
    <property type="evidence" value="ECO:0007669"/>
    <property type="project" value="UniProtKB-KW"/>
</dbReference>
<protein>
    <submittedName>
        <fullName evidence="8">Muramoyltetrapeptide carboxypeptidase</fullName>
        <ecNumber evidence="8">3.4.17.13</ecNumber>
    </submittedName>
</protein>
<organism evidence="8">
    <name type="scientific">hydrothermal vent metagenome</name>
    <dbReference type="NCBI Taxonomy" id="652676"/>
    <lineage>
        <taxon>unclassified sequences</taxon>
        <taxon>metagenomes</taxon>
        <taxon>ecological metagenomes</taxon>
    </lineage>
</organism>
<dbReference type="InterPro" id="IPR029062">
    <property type="entry name" value="Class_I_gatase-like"/>
</dbReference>
<sequence length="351" mass="39579">MPDRRAFLKSIAMFGVLSAMPNLEAFSQTNLLKVKRSPIKILPKRLEQGDVIGLATPGSPISEDQLNETVEKLESMGYKTYYKPSVLSEYGYFAGTDQERADELMHMFTNNDVDIVMCVRGGYGSIRILDLLDFEEIRKNPKIFIGYSDITALLSSVYERTGLVCFHGPMGISDYNDYTLKSFDRVLVNPRSRYKYPYQREENTENNPEFDFYTITGGIAEGELIGGNLSVLASMAGSDFETDFENKIVFLEEVEEKTYRVDRMLTQLVQATNLRKANGIVLGVFYKCNINDKPTLTLKQAIADILKPLNIPVAYGFPFGHIKIKMTLPTGINAKFNATRRVLKLTEKAVS</sequence>
<feature type="domain" description="LD-carboxypeptidase N-terminal" evidence="6">
    <location>
        <begin position="52"/>
        <end position="168"/>
    </location>
</feature>
<dbReference type="Pfam" id="PF02016">
    <property type="entry name" value="Peptidase_S66"/>
    <property type="match status" value="1"/>
</dbReference>
<dbReference type="Gene3D" id="3.40.50.10740">
    <property type="entry name" value="Class I glutamine amidotransferase-like"/>
    <property type="match status" value="1"/>
</dbReference>
<reference evidence="8" key="1">
    <citation type="submission" date="2018-06" db="EMBL/GenBank/DDBJ databases">
        <authorList>
            <person name="Zhirakovskaya E."/>
        </authorList>
    </citation>
    <scope>NUCLEOTIDE SEQUENCE</scope>
</reference>
<dbReference type="Pfam" id="PF17676">
    <property type="entry name" value="Peptidase_S66C"/>
    <property type="match status" value="1"/>
</dbReference>
<dbReference type="AlphaFoldDB" id="A0A3B0UED1"/>
<accession>A0A3B0UED1</accession>
<dbReference type="GO" id="GO:0106415">
    <property type="term" value="F:muramoyltetrapeptide carboxypeptidase activity"/>
    <property type="evidence" value="ECO:0007669"/>
    <property type="project" value="UniProtKB-EC"/>
</dbReference>
<keyword evidence="3" id="KW-0645">Protease</keyword>
<evidence type="ECO:0000256" key="2">
    <source>
        <dbReference type="ARBA" id="ARBA00022645"/>
    </source>
</evidence>
<evidence type="ECO:0000256" key="5">
    <source>
        <dbReference type="ARBA" id="ARBA00022825"/>
    </source>
</evidence>
<dbReference type="InterPro" id="IPR027478">
    <property type="entry name" value="LdcA_N"/>
</dbReference>
<name>A0A3B0UED1_9ZZZZ</name>
<dbReference type="EMBL" id="UOET01000295">
    <property type="protein sequence ID" value="VAW28908.1"/>
    <property type="molecule type" value="Genomic_DNA"/>
</dbReference>
<dbReference type="PANTHER" id="PTHR30237">
    <property type="entry name" value="MURAMOYLTETRAPEPTIDE CARBOXYPEPTIDASE"/>
    <property type="match status" value="1"/>
</dbReference>
<dbReference type="InterPro" id="IPR003507">
    <property type="entry name" value="S66_fam"/>
</dbReference>
<dbReference type="Gene3D" id="3.50.30.60">
    <property type="entry name" value="LD-carboxypeptidase A C-terminal domain-like"/>
    <property type="match status" value="1"/>
</dbReference>
<dbReference type="EC" id="3.4.17.13" evidence="8"/>
<keyword evidence="2 8" id="KW-0121">Carboxypeptidase</keyword>
<dbReference type="InterPro" id="IPR040921">
    <property type="entry name" value="Peptidase_S66C"/>
</dbReference>
<dbReference type="GO" id="GO:0006508">
    <property type="term" value="P:proteolysis"/>
    <property type="evidence" value="ECO:0007669"/>
    <property type="project" value="UniProtKB-KW"/>
</dbReference>
<evidence type="ECO:0000259" key="6">
    <source>
        <dbReference type="Pfam" id="PF02016"/>
    </source>
</evidence>
<dbReference type="InterPro" id="IPR040449">
    <property type="entry name" value="Peptidase_S66_N"/>
</dbReference>
<evidence type="ECO:0000256" key="4">
    <source>
        <dbReference type="ARBA" id="ARBA00022801"/>
    </source>
</evidence>
<dbReference type="SUPFAM" id="SSF52317">
    <property type="entry name" value="Class I glutamine amidotransferase-like"/>
    <property type="match status" value="1"/>
</dbReference>
<evidence type="ECO:0000259" key="7">
    <source>
        <dbReference type="Pfam" id="PF17676"/>
    </source>
</evidence>
<dbReference type="CDD" id="cd07025">
    <property type="entry name" value="Peptidase_S66"/>
    <property type="match status" value="1"/>
</dbReference>
<keyword evidence="5" id="KW-0720">Serine protease</keyword>
<feature type="domain" description="LD-carboxypeptidase C-terminal" evidence="7">
    <location>
        <begin position="221"/>
        <end position="335"/>
    </location>
</feature>
<evidence type="ECO:0000256" key="1">
    <source>
        <dbReference type="ARBA" id="ARBA00010233"/>
    </source>
</evidence>
<keyword evidence="4 8" id="KW-0378">Hydrolase</keyword>
<dbReference type="SUPFAM" id="SSF141986">
    <property type="entry name" value="LD-carboxypeptidase A C-terminal domain-like"/>
    <property type="match status" value="1"/>
</dbReference>
<evidence type="ECO:0000313" key="8">
    <source>
        <dbReference type="EMBL" id="VAW28908.1"/>
    </source>
</evidence>
<evidence type="ECO:0000256" key="3">
    <source>
        <dbReference type="ARBA" id="ARBA00022670"/>
    </source>
</evidence>
<comment type="similarity">
    <text evidence="1">Belongs to the peptidase S66 family.</text>
</comment>
<dbReference type="InterPro" id="IPR027461">
    <property type="entry name" value="Carboxypeptidase_A_C_sf"/>
</dbReference>
<gene>
    <name evidence="8" type="ORF">MNBD_BACTEROID07-1197</name>
</gene>
<dbReference type="PIRSF" id="PIRSF028757">
    <property type="entry name" value="LD-carboxypeptidase"/>
    <property type="match status" value="1"/>
</dbReference>
<dbReference type="PANTHER" id="PTHR30237:SF2">
    <property type="entry name" value="MUREIN TETRAPEPTIDE CARBOXYPEPTIDASE"/>
    <property type="match status" value="1"/>
</dbReference>